<dbReference type="PANTHER" id="PTHR42964">
    <property type="entry name" value="ENOYL-COA HYDRATASE"/>
    <property type="match status" value="1"/>
</dbReference>
<dbReference type="InterPro" id="IPR051683">
    <property type="entry name" value="Enoyl-CoA_Hydratase/Isomerase"/>
</dbReference>
<dbReference type="PROSITE" id="PS00166">
    <property type="entry name" value="ENOYL_COA_HYDRATASE"/>
    <property type="match status" value="1"/>
</dbReference>
<dbReference type="AlphaFoldDB" id="L9XBR1"/>
<proteinExistence type="inferred from homology"/>
<evidence type="ECO:0000256" key="1">
    <source>
        <dbReference type="ARBA" id="ARBA00005254"/>
    </source>
</evidence>
<gene>
    <name evidence="3" type="ORF">C493_05385</name>
</gene>
<evidence type="ECO:0000256" key="2">
    <source>
        <dbReference type="RuleBase" id="RU003707"/>
    </source>
</evidence>
<dbReference type="Gene3D" id="3.90.226.10">
    <property type="entry name" value="2-enoyl-CoA Hydratase, Chain A, domain 1"/>
    <property type="match status" value="1"/>
</dbReference>
<dbReference type="RefSeq" id="WP_007258380.1">
    <property type="nucleotide sequence ID" value="NZ_AOHZ01000030.1"/>
</dbReference>
<dbReference type="PATRIC" id="fig|1227499.3.peg.1096"/>
<dbReference type="Pfam" id="PF00378">
    <property type="entry name" value="ECH_1"/>
    <property type="match status" value="1"/>
</dbReference>
<dbReference type="InterPro" id="IPR029045">
    <property type="entry name" value="ClpP/crotonase-like_dom_sf"/>
</dbReference>
<protein>
    <submittedName>
        <fullName evidence="3">Enoyl-CoA hydratase I 7</fullName>
    </submittedName>
</protein>
<reference evidence="3 4" key="1">
    <citation type="journal article" date="2014" name="PLoS Genet.">
        <title>Phylogenetically driven sequencing of extremely halophilic archaea reveals strategies for static and dynamic osmo-response.</title>
        <authorList>
            <person name="Becker E.A."/>
            <person name="Seitzer P.M."/>
            <person name="Tritt A."/>
            <person name="Larsen D."/>
            <person name="Krusor M."/>
            <person name="Yao A.I."/>
            <person name="Wu D."/>
            <person name="Madern D."/>
            <person name="Eisen J.A."/>
            <person name="Darling A.E."/>
            <person name="Facciotti M.T."/>
        </authorList>
    </citation>
    <scope>NUCLEOTIDE SEQUENCE [LARGE SCALE GENOMIC DNA]</scope>
    <source>
        <strain evidence="3 4">JCM 12255</strain>
    </source>
</reference>
<dbReference type="InterPro" id="IPR001753">
    <property type="entry name" value="Enoyl-CoA_hydra/iso"/>
</dbReference>
<name>L9XBR1_9EURY</name>
<dbReference type="InterPro" id="IPR018376">
    <property type="entry name" value="Enoyl-CoA_hyd/isom_CS"/>
</dbReference>
<keyword evidence="4" id="KW-1185">Reference proteome</keyword>
<evidence type="ECO:0000313" key="4">
    <source>
        <dbReference type="Proteomes" id="UP000011602"/>
    </source>
</evidence>
<evidence type="ECO:0000313" key="3">
    <source>
        <dbReference type="EMBL" id="ELY59057.1"/>
    </source>
</evidence>
<comment type="similarity">
    <text evidence="1 2">Belongs to the enoyl-CoA hydratase/isomerase family.</text>
</comment>
<dbReference type="Proteomes" id="UP000011602">
    <property type="component" value="Unassembled WGS sequence"/>
</dbReference>
<dbReference type="CDD" id="cd06558">
    <property type="entry name" value="crotonase-like"/>
    <property type="match status" value="1"/>
</dbReference>
<dbReference type="eggNOG" id="arCOG00239">
    <property type="taxonomic scope" value="Archaea"/>
</dbReference>
<dbReference type="OrthoDB" id="27846at2157"/>
<dbReference type="PANTHER" id="PTHR42964:SF1">
    <property type="entry name" value="POLYKETIDE BIOSYNTHESIS ENOYL-COA HYDRATASE PKSH-RELATED"/>
    <property type="match status" value="1"/>
</dbReference>
<sequence length="268" mass="28959">MIDADARSNEDLSVSVSDDEVVIRATIDRPDRHNALNENVMSGLYDALEAADEGPARVVVVRGAEGTFCSGGDLTEMAQLVDAGPQAYRDQLSSISVLMRSMRETDALVVAAVEGYCLAGGMGVATAADIVVAADDATFGTPEKESGLFPMQAMAPIMRTVHEKKGLKLLFTGEKFDAATADELGLVSELVPAEAFDEELDDLVDTLANSSPTMISMGKEAYYHQQGMDFAESLAYLREMFALLVMSEDTEEGLNARLMDEEPDWRVR</sequence>
<comment type="caution">
    <text evidence="3">The sequence shown here is derived from an EMBL/GenBank/DDBJ whole genome shotgun (WGS) entry which is preliminary data.</text>
</comment>
<dbReference type="GO" id="GO:0003824">
    <property type="term" value="F:catalytic activity"/>
    <property type="evidence" value="ECO:0007669"/>
    <property type="project" value="InterPro"/>
</dbReference>
<organism evidence="3 4">
    <name type="scientific">Natronolimnohabitans innermongolicus JCM 12255</name>
    <dbReference type="NCBI Taxonomy" id="1227499"/>
    <lineage>
        <taxon>Archaea</taxon>
        <taxon>Methanobacteriati</taxon>
        <taxon>Methanobacteriota</taxon>
        <taxon>Stenosarchaea group</taxon>
        <taxon>Halobacteria</taxon>
        <taxon>Halobacteriales</taxon>
        <taxon>Natrialbaceae</taxon>
        <taxon>Natronolimnohabitans</taxon>
    </lineage>
</organism>
<dbReference type="GO" id="GO:0008300">
    <property type="term" value="P:isoprenoid catabolic process"/>
    <property type="evidence" value="ECO:0007669"/>
    <property type="project" value="TreeGrafter"/>
</dbReference>
<dbReference type="SUPFAM" id="SSF52096">
    <property type="entry name" value="ClpP/crotonase"/>
    <property type="match status" value="1"/>
</dbReference>
<dbReference type="STRING" id="1227499.C493_05385"/>
<dbReference type="EMBL" id="AOHZ01000030">
    <property type="protein sequence ID" value="ELY59057.1"/>
    <property type="molecule type" value="Genomic_DNA"/>
</dbReference>
<accession>L9XBR1</accession>